<dbReference type="Pfam" id="PF04542">
    <property type="entry name" value="Sigma70_r2"/>
    <property type="match status" value="1"/>
</dbReference>
<proteinExistence type="inferred from homology"/>
<dbReference type="Gene3D" id="1.10.1740.10">
    <property type="match status" value="1"/>
</dbReference>
<dbReference type="InterPro" id="IPR007627">
    <property type="entry name" value="RNA_pol_sigma70_r2"/>
</dbReference>
<keyword evidence="2" id="KW-0805">Transcription regulation</keyword>
<evidence type="ECO:0000313" key="8">
    <source>
        <dbReference type="Proteomes" id="UP000095651"/>
    </source>
</evidence>
<dbReference type="InterPro" id="IPR013325">
    <property type="entry name" value="RNA_pol_sigma_r2"/>
</dbReference>
<comment type="similarity">
    <text evidence="1">Belongs to the sigma-70 factor family. ECF subfamily.</text>
</comment>
<evidence type="ECO:0000259" key="6">
    <source>
        <dbReference type="Pfam" id="PF04542"/>
    </source>
</evidence>
<sequence>MDSMEQIYLSHAKTVYAFLLTKTQNPDLAEELTQETFYQAVKSIHKFKEQSCVSTWLCGIARNVWFDHLRKQKGRADFKEAEEIAVPSAEEEVFCSWDQLSVMKLLHHLEDPMREVMYLRLTGSLTFDQIGEIMGKSENWARVTFYRGKERIVKEAKENETEHTL</sequence>
<dbReference type="NCBIfam" id="TIGR02937">
    <property type="entry name" value="sigma70-ECF"/>
    <property type="match status" value="1"/>
</dbReference>
<organism evidence="7 8">
    <name type="scientific">Hungatella hathewayi</name>
    <dbReference type="NCBI Taxonomy" id="154046"/>
    <lineage>
        <taxon>Bacteria</taxon>
        <taxon>Bacillati</taxon>
        <taxon>Bacillota</taxon>
        <taxon>Clostridia</taxon>
        <taxon>Lachnospirales</taxon>
        <taxon>Lachnospiraceae</taxon>
        <taxon>Hungatella</taxon>
    </lineage>
</organism>
<evidence type="ECO:0000256" key="4">
    <source>
        <dbReference type="ARBA" id="ARBA00023125"/>
    </source>
</evidence>
<gene>
    <name evidence="7" type="primary">sigM_4</name>
    <name evidence="7" type="ORF">ERS852407_04709</name>
</gene>
<dbReference type="PANTHER" id="PTHR43133">
    <property type="entry name" value="RNA POLYMERASE ECF-TYPE SIGMA FACTO"/>
    <property type="match status" value="1"/>
</dbReference>
<dbReference type="Proteomes" id="UP000095651">
    <property type="component" value="Unassembled WGS sequence"/>
</dbReference>
<keyword evidence="3" id="KW-0731">Sigma factor</keyword>
<dbReference type="GO" id="GO:0006352">
    <property type="term" value="P:DNA-templated transcription initiation"/>
    <property type="evidence" value="ECO:0007669"/>
    <property type="project" value="InterPro"/>
</dbReference>
<dbReference type="EMBL" id="CYZE01000016">
    <property type="protein sequence ID" value="CUP01768.1"/>
    <property type="molecule type" value="Genomic_DNA"/>
</dbReference>
<dbReference type="PANTHER" id="PTHR43133:SF8">
    <property type="entry name" value="RNA POLYMERASE SIGMA FACTOR HI_1459-RELATED"/>
    <property type="match status" value="1"/>
</dbReference>
<reference evidence="7 8" key="1">
    <citation type="submission" date="2015-09" db="EMBL/GenBank/DDBJ databases">
        <authorList>
            <consortium name="Pathogen Informatics"/>
        </authorList>
    </citation>
    <scope>NUCLEOTIDE SEQUENCE [LARGE SCALE GENOMIC DNA]</scope>
    <source>
        <strain evidence="7 8">2789STDY5608850</strain>
    </source>
</reference>
<evidence type="ECO:0000256" key="3">
    <source>
        <dbReference type="ARBA" id="ARBA00023082"/>
    </source>
</evidence>
<evidence type="ECO:0000313" key="7">
    <source>
        <dbReference type="EMBL" id="CUP01768.1"/>
    </source>
</evidence>
<dbReference type="RefSeq" id="WP_055658868.1">
    <property type="nucleotide sequence ID" value="NZ_CABIXC010000016.1"/>
</dbReference>
<dbReference type="GO" id="GO:0016987">
    <property type="term" value="F:sigma factor activity"/>
    <property type="evidence" value="ECO:0007669"/>
    <property type="project" value="UniProtKB-KW"/>
</dbReference>
<dbReference type="GO" id="GO:0003677">
    <property type="term" value="F:DNA binding"/>
    <property type="evidence" value="ECO:0007669"/>
    <property type="project" value="UniProtKB-KW"/>
</dbReference>
<evidence type="ECO:0000256" key="5">
    <source>
        <dbReference type="ARBA" id="ARBA00023163"/>
    </source>
</evidence>
<keyword evidence="4" id="KW-0238">DNA-binding</keyword>
<accession>A0A174JVX1</accession>
<dbReference type="InterPro" id="IPR036388">
    <property type="entry name" value="WH-like_DNA-bd_sf"/>
</dbReference>
<evidence type="ECO:0000256" key="1">
    <source>
        <dbReference type="ARBA" id="ARBA00010641"/>
    </source>
</evidence>
<feature type="domain" description="RNA polymerase sigma-70 region 2" evidence="6">
    <location>
        <begin position="8"/>
        <end position="73"/>
    </location>
</feature>
<protein>
    <submittedName>
        <fullName evidence="7">ECF subfamily RNA polymerase sigma-24 subunit</fullName>
    </submittedName>
</protein>
<dbReference type="SUPFAM" id="SSF88946">
    <property type="entry name" value="Sigma2 domain of RNA polymerase sigma factors"/>
    <property type="match status" value="1"/>
</dbReference>
<dbReference type="SUPFAM" id="SSF88659">
    <property type="entry name" value="Sigma3 and sigma4 domains of RNA polymerase sigma factors"/>
    <property type="match status" value="1"/>
</dbReference>
<dbReference type="InterPro" id="IPR013324">
    <property type="entry name" value="RNA_pol_sigma_r3/r4-like"/>
</dbReference>
<dbReference type="InterPro" id="IPR014284">
    <property type="entry name" value="RNA_pol_sigma-70_dom"/>
</dbReference>
<dbReference type="InterPro" id="IPR039425">
    <property type="entry name" value="RNA_pol_sigma-70-like"/>
</dbReference>
<dbReference type="AlphaFoldDB" id="A0A174JVX1"/>
<keyword evidence="5" id="KW-0804">Transcription</keyword>
<evidence type="ECO:0000256" key="2">
    <source>
        <dbReference type="ARBA" id="ARBA00023015"/>
    </source>
</evidence>
<dbReference type="Gene3D" id="1.10.10.10">
    <property type="entry name" value="Winged helix-like DNA-binding domain superfamily/Winged helix DNA-binding domain"/>
    <property type="match status" value="1"/>
</dbReference>
<name>A0A174JVX1_9FIRM</name>